<evidence type="ECO:0000313" key="3">
    <source>
        <dbReference type="Proteomes" id="UP000015105"/>
    </source>
</evidence>
<accession>A0A453KMC7</accession>
<keyword evidence="1" id="KW-0812">Transmembrane</keyword>
<reference evidence="2" key="4">
    <citation type="submission" date="2019-03" db="UniProtKB">
        <authorList>
            <consortium name="EnsemblPlants"/>
        </authorList>
    </citation>
    <scope>IDENTIFICATION</scope>
</reference>
<protein>
    <submittedName>
        <fullName evidence="2">Uncharacterized protein</fullName>
    </submittedName>
</protein>
<evidence type="ECO:0000313" key="2">
    <source>
        <dbReference type="EnsemblPlants" id="AET5Gv20457700.2"/>
    </source>
</evidence>
<keyword evidence="1" id="KW-1133">Transmembrane helix</keyword>
<proteinExistence type="predicted"/>
<evidence type="ECO:0000256" key="1">
    <source>
        <dbReference type="SAM" id="Phobius"/>
    </source>
</evidence>
<dbReference type="Proteomes" id="UP000015105">
    <property type="component" value="Chromosome 5D"/>
</dbReference>
<reference evidence="3" key="1">
    <citation type="journal article" date="2014" name="Science">
        <title>Ancient hybridizations among the ancestral genomes of bread wheat.</title>
        <authorList>
            <consortium name="International Wheat Genome Sequencing Consortium,"/>
            <person name="Marcussen T."/>
            <person name="Sandve S.R."/>
            <person name="Heier L."/>
            <person name="Spannagl M."/>
            <person name="Pfeifer M."/>
            <person name="Jakobsen K.S."/>
            <person name="Wulff B.B."/>
            <person name="Steuernagel B."/>
            <person name="Mayer K.F."/>
            <person name="Olsen O.A."/>
        </authorList>
    </citation>
    <scope>NUCLEOTIDE SEQUENCE [LARGE SCALE GENOMIC DNA]</scope>
    <source>
        <strain evidence="3">cv. AL8/78</strain>
    </source>
</reference>
<name>A0A453KMC7_AEGTS</name>
<organism evidence="2 3">
    <name type="scientific">Aegilops tauschii subsp. strangulata</name>
    <name type="common">Goatgrass</name>
    <dbReference type="NCBI Taxonomy" id="200361"/>
    <lineage>
        <taxon>Eukaryota</taxon>
        <taxon>Viridiplantae</taxon>
        <taxon>Streptophyta</taxon>
        <taxon>Embryophyta</taxon>
        <taxon>Tracheophyta</taxon>
        <taxon>Spermatophyta</taxon>
        <taxon>Magnoliopsida</taxon>
        <taxon>Liliopsida</taxon>
        <taxon>Poales</taxon>
        <taxon>Poaceae</taxon>
        <taxon>BOP clade</taxon>
        <taxon>Pooideae</taxon>
        <taxon>Triticodae</taxon>
        <taxon>Triticeae</taxon>
        <taxon>Triticinae</taxon>
        <taxon>Aegilops</taxon>
    </lineage>
</organism>
<reference evidence="2" key="3">
    <citation type="journal article" date="2017" name="Nature">
        <title>Genome sequence of the progenitor of the wheat D genome Aegilops tauschii.</title>
        <authorList>
            <person name="Luo M.C."/>
            <person name="Gu Y.Q."/>
            <person name="Puiu D."/>
            <person name="Wang H."/>
            <person name="Twardziok S.O."/>
            <person name="Deal K.R."/>
            <person name="Huo N."/>
            <person name="Zhu T."/>
            <person name="Wang L."/>
            <person name="Wang Y."/>
            <person name="McGuire P.E."/>
            <person name="Liu S."/>
            <person name="Long H."/>
            <person name="Ramasamy R.K."/>
            <person name="Rodriguez J.C."/>
            <person name="Van S.L."/>
            <person name="Yuan L."/>
            <person name="Wang Z."/>
            <person name="Xia Z."/>
            <person name="Xiao L."/>
            <person name="Anderson O.D."/>
            <person name="Ouyang S."/>
            <person name="Liang Y."/>
            <person name="Zimin A.V."/>
            <person name="Pertea G."/>
            <person name="Qi P."/>
            <person name="Bennetzen J.L."/>
            <person name="Dai X."/>
            <person name="Dawson M.W."/>
            <person name="Muller H.G."/>
            <person name="Kugler K."/>
            <person name="Rivarola-Duarte L."/>
            <person name="Spannagl M."/>
            <person name="Mayer K.F.X."/>
            <person name="Lu F.H."/>
            <person name="Bevan M.W."/>
            <person name="Leroy P."/>
            <person name="Li P."/>
            <person name="You F.M."/>
            <person name="Sun Q."/>
            <person name="Liu Z."/>
            <person name="Lyons E."/>
            <person name="Wicker T."/>
            <person name="Salzberg S.L."/>
            <person name="Devos K.M."/>
            <person name="Dvorak J."/>
        </authorList>
    </citation>
    <scope>NUCLEOTIDE SEQUENCE [LARGE SCALE GENOMIC DNA]</scope>
    <source>
        <strain evidence="2">cv. AL8/78</strain>
    </source>
</reference>
<sequence>SRLADSSCSTIVTINGKWRIVLRMRATLLIVFCYCMPILLVLIASHFALGRNR</sequence>
<reference evidence="3" key="2">
    <citation type="journal article" date="2017" name="Nat. Plants">
        <title>The Aegilops tauschii genome reveals multiple impacts of transposons.</title>
        <authorList>
            <person name="Zhao G."/>
            <person name="Zou C."/>
            <person name="Li K."/>
            <person name="Wang K."/>
            <person name="Li T."/>
            <person name="Gao L."/>
            <person name="Zhang X."/>
            <person name="Wang H."/>
            <person name="Yang Z."/>
            <person name="Liu X."/>
            <person name="Jiang W."/>
            <person name="Mao L."/>
            <person name="Kong X."/>
            <person name="Jiao Y."/>
            <person name="Jia J."/>
        </authorList>
    </citation>
    <scope>NUCLEOTIDE SEQUENCE [LARGE SCALE GENOMIC DNA]</scope>
    <source>
        <strain evidence="3">cv. AL8/78</strain>
    </source>
</reference>
<keyword evidence="1" id="KW-0472">Membrane</keyword>
<keyword evidence="3" id="KW-1185">Reference proteome</keyword>
<dbReference type="Gramene" id="AET5Gv20457700.2">
    <property type="protein sequence ID" value="AET5Gv20457700.2"/>
    <property type="gene ID" value="AET5Gv20457700"/>
</dbReference>
<feature type="transmembrane region" description="Helical" evidence="1">
    <location>
        <begin position="26"/>
        <end position="49"/>
    </location>
</feature>
<dbReference type="AlphaFoldDB" id="A0A453KMC7"/>
<reference evidence="2" key="5">
    <citation type="journal article" date="2021" name="G3 (Bethesda)">
        <title>Aegilops tauschii genome assembly Aet v5.0 features greater sequence contiguity and improved annotation.</title>
        <authorList>
            <person name="Wang L."/>
            <person name="Zhu T."/>
            <person name="Rodriguez J.C."/>
            <person name="Deal K.R."/>
            <person name="Dubcovsky J."/>
            <person name="McGuire P.E."/>
            <person name="Lux T."/>
            <person name="Spannagl M."/>
            <person name="Mayer K.F.X."/>
            <person name="Baldrich P."/>
            <person name="Meyers B.C."/>
            <person name="Huo N."/>
            <person name="Gu Y.Q."/>
            <person name="Zhou H."/>
            <person name="Devos K.M."/>
            <person name="Bennetzen J.L."/>
            <person name="Unver T."/>
            <person name="Budak H."/>
            <person name="Gulick P.J."/>
            <person name="Galiba G."/>
            <person name="Kalapos B."/>
            <person name="Nelson D.R."/>
            <person name="Li P."/>
            <person name="You F.M."/>
            <person name="Luo M.C."/>
            <person name="Dvorak J."/>
        </authorList>
    </citation>
    <scope>NUCLEOTIDE SEQUENCE [LARGE SCALE GENOMIC DNA]</scope>
    <source>
        <strain evidence="2">cv. AL8/78</strain>
    </source>
</reference>
<dbReference type="EnsemblPlants" id="AET5Gv20457700.2">
    <property type="protein sequence ID" value="AET5Gv20457700.2"/>
    <property type="gene ID" value="AET5Gv20457700"/>
</dbReference>